<keyword evidence="2" id="KW-0169">Cobalamin biosynthesis</keyword>
<dbReference type="EMBL" id="FOKI01000010">
    <property type="protein sequence ID" value="SFB06006.1"/>
    <property type="molecule type" value="Genomic_DNA"/>
</dbReference>
<dbReference type="AlphaFoldDB" id="A0A1I0Y019"/>
<dbReference type="GO" id="GO:0016994">
    <property type="term" value="F:precorrin-6A reductase activity"/>
    <property type="evidence" value="ECO:0007669"/>
    <property type="project" value="InterPro"/>
</dbReference>
<dbReference type="Proteomes" id="UP000198619">
    <property type="component" value="Unassembled WGS sequence"/>
</dbReference>
<keyword evidence="5" id="KW-1185">Reference proteome</keyword>
<dbReference type="InterPro" id="IPR003723">
    <property type="entry name" value="Precorrin-6x_reduct"/>
</dbReference>
<dbReference type="PANTHER" id="PTHR36925:SF1">
    <property type="entry name" value="COBALT-PRECORRIN-6A REDUCTASE"/>
    <property type="match status" value="1"/>
</dbReference>
<accession>A0A1I0Y019</accession>
<dbReference type="UniPathway" id="UPA00148"/>
<dbReference type="RefSeq" id="WP_090040488.1">
    <property type="nucleotide sequence ID" value="NZ_FOKI01000010.1"/>
</dbReference>
<reference evidence="4 5" key="1">
    <citation type="submission" date="2016-10" db="EMBL/GenBank/DDBJ databases">
        <authorList>
            <person name="de Groot N.N."/>
        </authorList>
    </citation>
    <scope>NUCLEOTIDE SEQUENCE [LARGE SCALE GENOMIC DNA]</scope>
    <source>
        <strain evidence="4 5">DSM 12271</strain>
    </source>
</reference>
<gene>
    <name evidence="4" type="ORF">SAMN04488528_101078</name>
</gene>
<evidence type="ECO:0000256" key="3">
    <source>
        <dbReference type="ARBA" id="ARBA00023002"/>
    </source>
</evidence>
<keyword evidence="3" id="KW-0560">Oxidoreductase</keyword>
<comment type="pathway">
    <text evidence="1">Cofactor biosynthesis; adenosylcobalamin biosynthesis.</text>
</comment>
<sequence>MIGFILGTSEGKKLLSLINKYTSNIIISTATSYGGELLKDYKFKHLNTKPLNEEEMMTLFKKFDVKVLVDASHPYAKEVSKICNKVCNALNIEYIRYERPSILDGIISENLIRITEYSDLGKILSKINGNILNTTGSRNIEKIMKLNIKNRIIHRVLPSVKVMEECFKLGVKVEDLIAIKGPVGYELNKGFIDEYNAKALISKDSGSQGGTYEKFKAANDKNIKFILIEREKVHYQNVFNTEEKVVEYILNSTKTLI</sequence>
<dbReference type="PROSITE" id="PS51014">
    <property type="entry name" value="COBK_CBIJ"/>
    <property type="match status" value="1"/>
</dbReference>
<dbReference type="GO" id="GO:0009236">
    <property type="term" value="P:cobalamin biosynthetic process"/>
    <property type="evidence" value="ECO:0007669"/>
    <property type="project" value="UniProtKB-UniPathway"/>
</dbReference>
<evidence type="ECO:0000256" key="2">
    <source>
        <dbReference type="ARBA" id="ARBA00022573"/>
    </source>
</evidence>
<dbReference type="STRING" id="84698.SAMN04488528_101078"/>
<dbReference type="NCBIfam" id="NF005970">
    <property type="entry name" value="PRK08057.1-4"/>
    <property type="match status" value="1"/>
</dbReference>
<evidence type="ECO:0000256" key="1">
    <source>
        <dbReference type="ARBA" id="ARBA00004953"/>
    </source>
</evidence>
<dbReference type="PANTHER" id="PTHR36925">
    <property type="entry name" value="COBALT-PRECORRIN-6A REDUCTASE"/>
    <property type="match status" value="1"/>
</dbReference>
<dbReference type="OrthoDB" id="9780707at2"/>
<evidence type="ECO:0000313" key="4">
    <source>
        <dbReference type="EMBL" id="SFB06006.1"/>
    </source>
</evidence>
<protein>
    <submittedName>
        <fullName evidence="4">Precorrin-6A reductase</fullName>
    </submittedName>
</protein>
<evidence type="ECO:0000313" key="5">
    <source>
        <dbReference type="Proteomes" id="UP000198619"/>
    </source>
</evidence>
<name>A0A1I0Y019_9CLOT</name>
<dbReference type="NCBIfam" id="TIGR00715">
    <property type="entry name" value="precor6x_red"/>
    <property type="match status" value="1"/>
</dbReference>
<dbReference type="Pfam" id="PF02571">
    <property type="entry name" value="CbiJ"/>
    <property type="match status" value="1"/>
</dbReference>
<proteinExistence type="predicted"/>
<organism evidence="4 5">
    <name type="scientific">Clostridium frigidicarnis</name>
    <dbReference type="NCBI Taxonomy" id="84698"/>
    <lineage>
        <taxon>Bacteria</taxon>
        <taxon>Bacillati</taxon>
        <taxon>Bacillota</taxon>
        <taxon>Clostridia</taxon>
        <taxon>Eubacteriales</taxon>
        <taxon>Clostridiaceae</taxon>
        <taxon>Clostridium</taxon>
    </lineage>
</organism>